<name>A0A9X2D830_9ACTN</name>
<reference evidence="3" key="1">
    <citation type="submission" date="2022-05" db="EMBL/GenBank/DDBJ databases">
        <authorList>
            <person name="Tuo L."/>
        </authorList>
    </citation>
    <scope>NUCLEOTIDE SEQUENCE</scope>
    <source>
        <strain evidence="3">BSK12Z-4</strain>
    </source>
</reference>
<feature type="region of interest" description="Disordered" evidence="1">
    <location>
        <begin position="76"/>
        <end position="104"/>
    </location>
</feature>
<dbReference type="AlphaFoldDB" id="A0A9X2D830"/>
<evidence type="ECO:0000259" key="2">
    <source>
        <dbReference type="Pfam" id="PF20058"/>
    </source>
</evidence>
<gene>
    <name evidence="3" type="ORF">M8330_12455</name>
</gene>
<evidence type="ECO:0000313" key="4">
    <source>
        <dbReference type="Proteomes" id="UP001139485"/>
    </source>
</evidence>
<accession>A0A9X2D830</accession>
<dbReference type="InterPro" id="IPR045598">
    <property type="entry name" value="DUF6457"/>
</dbReference>
<dbReference type="RefSeq" id="WP_250053480.1">
    <property type="nucleotide sequence ID" value="NZ_JAMJPH010000012.1"/>
</dbReference>
<keyword evidence="4" id="KW-1185">Reference proteome</keyword>
<evidence type="ECO:0000256" key="1">
    <source>
        <dbReference type="SAM" id="MobiDB-lite"/>
    </source>
</evidence>
<organism evidence="3 4">
    <name type="scientific">Nocardioides bruguierae</name>
    <dbReference type="NCBI Taxonomy" id="2945102"/>
    <lineage>
        <taxon>Bacteria</taxon>
        <taxon>Bacillati</taxon>
        <taxon>Actinomycetota</taxon>
        <taxon>Actinomycetes</taxon>
        <taxon>Propionibacteriales</taxon>
        <taxon>Nocardioidaceae</taxon>
        <taxon>Nocardioides</taxon>
    </lineage>
</organism>
<feature type="compositionally biased region" description="Acidic residues" evidence="1">
    <location>
        <begin position="86"/>
        <end position="104"/>
    </location>
</feature>
<dbReference type="Proteomes" id="UP001139485">
    <property type="component" value="Unassembled WGS sequence"/>
</dbReference>
<protein>
    <submittedName>
        <fullName evidence="3">DUF6457 domain-containing protein</fullName>
    </submittedName>
</protein>
<dbReference type="Pfam" id="PF20058">
    <property type="entry name" value="DUF6457"/>
    <property type="match status" value="1"/>
</dbReference>
<proteinExistence type="predicted"/>
<dbReference type="EMBL" id="JAMOIL010000014">
    <property type="protein sequence ID" value="MCM0621103.1"/>
    <property type="molecule type" value="Genomic_DNA"/>
</dbReference>
<feature type="domain" description="DUF6457" evidence="2">
    <location>
        <begin position="2"/>
        <end position="80"/>
    </location>
</feature>
<comment type="caution">
    <text evidence="3">The sequence shown here is derived from an EMBL/GenBank/DDBJ whole genome shotgun (WGS) entry which is preliminary data.</text>
</comment>
<sequence>MNLHDWIDELCDALDLDAEIDEGLVLDMTRVVAHGVERPAAPISAYLLGLAAGSKGLLAKPEEIEALVEKTVALAEGWDRPGGAEQDTEDEAEELEESEVDEEE</sequence>
<evidence type="ECO:0000313" key="3">
    <source>
        <dbReference type="EMBL" id="MCM0621103.1"/>
    </source>
</evidence>